<dbReference type="Pfam" id="PF00348">
    <property type="entry name" value="polyprenyl_synt"/>
    <property type="match status" value="1"/>
</dbReference>
<dbReference type="Gene3D" id="1.10.600.10">
    <property type="entry name" value="Farnesyl Diphosphate Synthase"/>
    <property type="match status" value="1"/>
</dbReference>
<comment type="similarity">
    <text evidence="5">Belongs to the FPP/GGPP synthase family.</text>
</comment>
<protein>
    <submittedName>
        <fullName evidence="6">Bifunctional short chain isoprenyl diphosphate synthase</fullName>
        <ecNumber evidence="6">2.5.1.29</ecNumber>
    </submittedName>
</protein>
<dbReference type="InterPro" id="IPR033749">
    <property type="entry name" value="Polyprenyl_synt_CS"/>
</dbReference>
<evidence type="ECO:0000313" key="7">
    <source>
        <dbReference type="Proteomes" id="UP000028995"/>
    </source>
</evidence>
<dbReference type="RefSeq" id="WP_024540527.1">
    <property type="nucleotide sequence ID" value="NZ_JGYU01000008.1"/>
</dbReference>
<dbReference type="AlphaFoldDB" id="A0A087ADP8"/>
<dbReference type="CDD" id="cd00685">
    <property type="entry name" value="Trans_IPPS_HT"/>
    <property type="match status" value="1"/>
</dbReference>
<dbReference type="PROSITE" id="PS00723">
    <property type="entry name" value="POLYPRENYL_SYNTHASE_1"/>
    <property type="match status" value="1"/>
</dbReference>
<evidence type="ECO:0000313" key="6">
    <source>
        <dbReference type="EMBL" id="KFI56898.1"/>
    </source>
</evidence>
<gene>
    <name evidence="6" type="ORF">BCHO_1363</name>
</gene>
<sequence length="362" mass="39241">MSSSTDLQQIESRIGALVREYAGLARQADIPPELDDTLERTIDQAVVSSEGGKRLRALLALGAYDLLMPDAGEARRSAMLDIACAIEVFQTAALVHDDIIDDADLRRGKPSAHRALAQATHSEAIGRGLGVMLGDLLATACTAIMDDASQRLDIPQSRDLRRAFITMHHEVEIGQVLDLAIERMPLSDPDKLGKASYEVFRWKTASYTTIAPLELAFLASGMGSDDATRHAMAIGWPLGVAFQLADDLIDVIGSSKQTGKPVGGDIREGKRTVLLSDALRAASPKDARELTRIYAKRRRGRADVERVTALMRSTGAVERSYARIGEMWTRTTDAIGAMGLDDGRSARLTAICARFIPQSART</sequence>
<dbReference type="GO" id="GO:0004337">
    <property type="term" value="F:(2E,6E)-farnesyl diphosphate synthase activity"/>
    <property type="evidence" value="ECO:0007669"/>
    <property type="project" value="TreeGrafter"/>
</dbReference>
<accession>A0A087ADP8</accession>
<dbReference type="Proteomes" id="UP000028995">
    <property type="component" value="Unassembled WGS sequence"/>
</dbReference>
<dbReference type="SUPFAM" id="SSF48576">
    <property type="entry name" value="Terpenoid synthases"/>
    <property type="match status" value="1"/>
</dbReference>
<dbReference type="InterPro" id="IPR039702">
    <property type="entry name" value="FPS1-like"/>
</dbReference>
<dbReference type="SFLD" id="SFLDS00005">
    <property type="entry name" value="Isoprenoid_Synthase_Type_I"/>
    <property type="match status" value="1"/>
</dbReference>
<evidence type="ECO:0000256" key="4">
    <source>
        <dbReference type="ARBA" id="ARBA00022842"/>
    </source>
</evidence>
<keyword evidence="4" id="KW-0460">Magnesium</keyword>
<dbReference type="PANTHER" id="PTHR11525">
    <property type="entry name" value="FARNESYL-PYROPHOSPHATE SYNTHETASE"/>
    <property type="match status" value="1"/>
</dbReference>
<dbReference type="GO" id="GO:0005737">
    <property type="term" value="C:cytoplasm"/>
    <property type="evidence" value="ECO:0007669"/>
    <property type="project" value="TreeGrafter"/>
</dbReference>
<evidence type="ECO:0000256" key="2">
    <source>
        <dbReference type="ARBA" id="ARBA00022679"/>
    </source>
</evidence>
<comment type="caution">
    <text evidence="6">The sequence shown here is derived from an EMBL/GenBank/DDBJ whole genome shotgun (WGS) entry which is preliminary data.</text>
</comment>
<dbReference type="GO" id="GO:0004161">
    <property type="term" value="F:dimethylallyltranstransferase activity"/>
    <property type="evidence" value="ECO:0007669"/>
    <property type="project" value="TreeGrafter"/>
</dbReference>
<dbReference type="PANTHER" id="PTHR11525:SF0">
    <property type="entry name" value="FARNESYL PYROPHOSPHATE SYNTHASE"/>
    <property type="match status" value="1"/>
</dbReference>
<evidence type="ECO:0000256" key="5">
    <source>
        <dbReference type="RuleBase" id="RU004466"/>
    </source>
</evidence>
<name>A0A087ADP8_9BIFI</name>
<proteinExistence type="inferred from homology"/>
<dbReference type="InterPro" id="IPR000092">
    <property type="entry name" value="Polyprenyl_synt"/>
</dbReference>
<keyword evidence="3" id="KW-0479">Metal-binding</keyword>
<dbReference type="GO" id="GO:0004311">
    <property type="term" value="F:geranylgeranyl diphosphate synthase activity"/>
    <property type="evidence" value="ECO:0007669"/>
    <property type="project" value="UniProtKB-EC"/>
</dbReference>
<organism evidence="6 7">
    <name type="scientific">Bifidobacterium choerinum</name>
    <dbReference type="NCBI Taxonomy" id="35760"/>
    <lineage>
        <taxon>Bacteria</taxon>
        <taxon>Bacillati</taxon>
        <taxon>Actinomycetota</taxon>
        <taxon>Actinomycetes</taxon>
        <taxon>Bifidobacteriales</taxon>
        <taxon>Bifidobacteriaceae</taxon>
        <taxon>Bifidobacterium</taxon>
    </lineage>
</organism>
<dbReference type="OrthoDB" id="4497239at2"/>
<dbReference type="EMBL" id="JGYU01000008">
    <property type="protein sequence ID" value="KFI56898.1"/>
    <property type="molecule type" value="Genomic_DNA"/>
</dbReference>
<reference evidence="6 7" key="1">
    <citation type="submission" date="2014-03" db="EMBL/GenBank/DDBJ databases">
        <title>Genomics of Bifidobacteria.</title>
        <authorList>
            <person name="Ventura M."/>
            <person name="Milani C."/>
            <person name="Lugli G.A."/>
        </authorList>
    </citation>
    <scope>NUCLEOTIDE SEQUENCE [LARGE SCALE GENOMIC DNA]</scope>
    <source>
        <strain evidence="6 7">LMG 10510</strain>
    </source>
</reference>
<dbReference type="STRING" id="35760.BCHO_1363"/>
<dbReference type="GO" id="GO:0045337">
    <property type="term" value="P:farnesyl diphosphate biosynthetic process"/>
    <property type="evidence" value="ECO:0007669"/>
    <property type="project" value="TreeGrafter"/>
</dbReference>
<dbReference type="InterPro" id="IPR008949">
    <property type="entry name" value="Isoprenoid_synthase_dom_sf"/>
</dbReference>
<dbReference type="EC" id="2.5.1.29" evidence="6"/>
<keyword evidence="7" id="KW-1185">Reference proteome</keyword>
<evidence type="ECO:0000256" key="3">
    <source>
        <dbReference type="ARBA" id="ARBA00022723"/>
    </source>
</evidence>
<dbReference type="GO" id="GO:0046872">
    <property type="term" value="F:metal ion binding"/>
    <property type="evidence" value="ECO:0007669"/>
    <property type="project" value="UniProtKB-KW"/>
</dbReference>
<dbReference type="PROSITE" id="PS00444">
    <property type="entry name" value="POLYPRENYL_SYNTHASE_2"/>
    <property type="match status" value="1"/>
</dbReference>
<evidence type="ECO:0000256" key="1">
    <source>
        <dbReference type="ARBA" id="ARBA00001946"/>
    </source>
</evidence>
<comment type="cofactor">
    <cofactor evidence="1">
        <name>Mg(2+)</name>
        <dbReference type="ChEBI" id="CHEBI:18420"/>
    </cofactor>
</comment>
<keyword evidence="2 5" id="KW-0808">Transferase</keyword>
<dbReference type="eggNOG" id="COG0142">
    <property type="taxonomic scope" value="Bacteria"/>
</dbReference>